<keyword evidence="5" id="KW-1185">Reference proteome</keyword>
<evidence type="ECO:0000313" key="4">
    <source>
        <dbReference type="Proteomes" id="UP000075424"/>
    </source>
</evidence>
<keyword evidence="1" id="KW-0812">Transmembrane</keyword>
<reference evidence="2 5" key="2">
    <citation type="submission" date="2016-03" db="EMBL/GenBank/DDBJ databases">
        <title>Spore heat resistance.</title>
        <authorList>
            <person name="Boekhorst J."/>
            <person name="Berendsen E.M."/>
            <person name="Wells-Bennik M.H."/>
            <person name="Kuipers O.P."/>
        </authorList>
    </citation>
    <scope>NUCLEOTIDE SEQUENCE [LARGE SCALE GENOMIC DNA]</scope>
    <source>
        <strain evidence="2 5">GS8</strain>
    </source>
</reference>
<dbReference type="Proteomes" id="UP000075424">
    <property type="component" value="Unassembled WGS sequence"/>
</dbReference>
<evidence type="ECO:0000313" key="2">
    <source>
        <dbReference type="EMBL" id="KAF6512398.1"/>
    </source>
</evidence>
<dbReference type="EMBL" id="LQYV01000051">
    <property type="protein sequence ID" value="KYD27417.1"/>
    <property type="molecule type" value="Genomic_DNA"/>
</dbReference>
<evidence type="ECO:0000313" key="3">
    <source>
        <dbReference type="EMBL" id="KYD27417.1"/>
    </source>
</evidence>
<sequence>MLGIKEVKEQILTWSIPTTLAWDVSLITLLIVNAFFG</sequence>
<dbReference type="EMBL" id="LUCS01000009">
    <property type="protein sequence ID" value="KAF6512398.1"/>
    <property type="molecule type" value="Genomic_DNA"/>
</dbReference>
<organism evidence="3 4">
    <name type="scientific">Geobacillus stearothermophilus</name>
    <name type="common">Bacillus stearothermophilus</name>
    <dbReference type="NCBI Taxonomy" id="1422"/>
    <lineage>
        <taxon>Bacteria</taxon>
        <taxon>Bacillati</taxon>
        <taxon>Bacillota</taxon>
        <taxon>Bacilli</taxon>
        <taxon>Bacillales</taxon>
        <taxon>Anoxybacillaceae</taxon>
        <taxon>Geobacillus</taxon>
    </lineage>
</organism>
<evidence type="ECO:0000313" key="5">
    <source>
        <dbReference type="Proteomes" id="UP000773850"/>
    </source>
</evidence>
<evidence type="ECO:0000256" key="1">
    <source>
        <dbReference type="SAM" id="Phobius"/>
    </source>
</evidence>
<keyword evidence="1" id="KW-0472">Membrane</keyword>
<name>A0A150MSG5_GEOSE</name>
<proteinExistence type="predicted"/>
<dbReference type="AlphaFoldDB" id="A0A150MSG5"/>
<feature type="transmembrane region" description="Helical" evidence="1">
    <location>
        <begin position="12"/>
        <end position="36"/>
    </location>
</feature>
<comment type="caution">
    <text evidence="3">The sequence shown here is derived from an EMBL/GenBank/DDBJ whole genome shotgun (WGS) entry which is preliminary data.</text>
</comment>
<gene>
    <name evidence="3" type="ORF">B4109_3124</name>
    <name evidence="2" type="ORF">GS8_697</name>
</gene>
<protein>
    <submittedName>
        <fullName evidence="2">Gluconate permease</fullName>
    </submittedName>
</protein>
<keyword evidence="1" id="KW-1133">Transmembrane helix</keyword>
<accession>A0A150MSG5</accession>
<dbReference type="PATRIC" id="fig|1422.18.peg.2981"/>
<dbReference type="Proteomes" id="UP000773850">
    <property type="component" value="Unassembled WGS sequence"/>
</dbReference>
<reference evidence="3 4" key="1">
    <citation type="submission" date="2016-01" db="EMBL/GenBank/DDBJ databases">
        <title>Draft Genome Sequences of Seven Thermophilic Sporeformers Isolated from Foods.</title>
        <authorList>
            <person name="Berendsen E.M."/>
            <person name="Wells-Bennik M.H."/>
            <person name="Krawcyk A.O."/>
            <person name="De Jong A."/>
            <person name="Holsappel S."/>
            <person name="Eijlander R.T."/>
            <person name="Kuipers O.P."/>
        </authorList>
    </citation>
    <scope>NUCLEOTIDE SEQUENCE [LARGE SCALE GENOMIC DNA]</scope>
    <source>
        <strain evidence="3 4">B4109</strain>
    </source>
</reference>